<evidence type="ECO:0000256" key="6">
    <source>
        <dbReference type="SAM" id="MobiDB-lite"/>
    </source>
</evidence>
<feature type="domain" description="C3H1-type" evidence="7">
    <location>
        <begin position="20"/>
        <end position="46"/>
    </location>
</feature>
<evidence type="ECO:0000259" key="7">
    <source>
        <dbReference type="PROSITE" id="PS50103"/>
    </source>
</evidence>
<keyword evidence="3 5" id="KW-0862">Zinc</keyword>
<accession>A0A834HHJ4</accession>
<dbReference type="SMART" id="SM00356">
    <property type="entry name" value="ZnF_C3H1"/>
    <property type="match status" value="2"/>
</dbReference>
<dbReference type="Pfam" id="PF00400">
    <property type="entry name" value="WD40"/>
    <property type="match status" value="3"/>
</dbReference>
<dbReference type="InterPro" id="IPR015943">
    <property type="entry name" value="WD40/YVTN_repeat-like_dom_sf"/>
</dbReference>
<dbReference type="PROSITE" id="PS50294">
    <property type="entry name" value="WD_REPEATS_REGION"/>
    <property type="match status" value="2"/>
</dbReference>
<feature type="repeat" description="WD" evidence="4">
    <location>
        <begin position="268"/>
        <end position="307"/>
    </location>
</feature>
<dbReference type="InterPro" id="IPR044715">
    <property type="entry name" value="WDR86-like"/>
</dbReference>
<evidence type="ECO:0000313" key="8">
    <source>
        <dbReference type="EMBL" id="KAF7148241.1"/>
    </source>
</evidence>
<keyword evidence="2 5" id="KW-0863">Zinc-finger</keyword>
<dbReference type="InterPro" id="IPR036855">
    <property type="entry name" value="Znf_CCCH_sf"/>
</dbReference>
<evidence type="ECO:0000313" key="9">
    <source>
        <dbReference type="Proteomes" id="UP000626092"/>
    </source>
</evidence>
<protein>
    <recommendedName>
        <fullName evidence="7">C3H1-type domain-containing protein</fullName>
    </recommendedName>
</protein>
<keyword evidence="9" id="KW-1185">Reference proteome</keyword>
<name>A0A834HHJ4_RHOSS</name>
<feature type="region of interest" description="Disordered" evidence="6">
    <location>
        <begin position="45"/>
        <end position="94"/>
    </location>
</feature>
<keyword evidence="1 5" id="KW-0479">Metal-binding</keyword>
<dbReference type="Gene3D" id="4.10.1000.10">
    <property type="entry name" value="Zinc finger, CCCH-type"/>
    <property type="match status" value="1"/>
</dbReference>
<dbReference type="InterPro" id="IPR000571">
    <property type="entry name" value="Znf_CCCH"/>
</dbReference>
<feature type="zinc finger region" description="C3H1-type" evidence="5">
    <location>
        <begin position="107"/>
        <end position="134"/>
    </location>
</feature>
<dbReference type="EMBL" id="WJXA01000003">
    <property type="protein sequence ID" value="KAF7148241.1"/>
    <property type="molecule type" value="Genomic_DNA"/>
</dbReference>
<gene>
    <name evidence="8" type="ORF">RHSIM_Rhsim03G0176000</name>
</gene>
<dbReference type="GO" id="GO:0008270">
    <property type="term" value="F:zinc ion binding"/>
    <property type="evidence" value="ECO:0007669"/>
    <property type="project" value="UniProtKB-KW"/>
</dbReference>
<keyword evidence="4" id="KW-0853">WD repeat</keyword>
<organism evidence="8 9">
    <name type="scientific">Rhododendron simsii</name>
    <name type="common">Sims's rhododendron</name>
    <dbReference type="NCBI Taxonomy" id="118357"/>
    <lineage>
        <taxon>Eukaryota</taxon>
        <taxon>Viridiplantae</taxon>
        <taxon>Streptophyta</taxon>
        <taxon>Embryophyta</taxon>
        <taxon>Tracheophyta</taxon>
        <taxon>Spermatophyta</taxon>
        <taxon>Magnoliopsida</taxon>
        <taxon>eudicotyledons</taxon>
        <taxon>Gunneridae</taxon>
        <taxon>Pentapetalae</taxon>
        <taxon>asterids</taxon>
        <taxon>Ericales</taxon>
        <taxon>Ericaceae</taxon>
        <taxon>Ericoideae</taxon>
        <taxon>Rhodoreae</taxon>
        <taxon>Rhododendron</taxon>
    </lineage>
</organism>
<feature type="domain" description="C3H1-type" evidence="7">
    <location>
        <begin position="107"/>
        <end position="134"/>
    </location>
</feature>
<evidence type="ECO:0000256" key="1">
    <source>
        <dbReference type="ARBA" id="ARBA00022723"/>
    </source>
</evidence>
<dbReference type="InterPro" id="IPR036322">
    <property type="entry name" value="WD40_repeat_dom_sf"/>
</dbReference>
<feature type="zinc finger region" description="C3H1-type" evidence="5">
    <location>
        <begin position="20"/>
        <end position="46"/>
    </location>
</feature>
<sequence length="493" mass="54032">MDLEGNKRVFQRLGPSSTDTRSQKVCFNWRAGKCDRFPCPYLHRELPPPQQQSSRNGTSKRPHGFAADEQQMPRRNPNFSNTSSSSWGRGYGGGGGGGGGGRGIVLKKTEKICNYWVQGNCSYGDRCRYLHSWTTGDCFSMLTQLEGHQELVSGIAMPSGSDKLYTGSKDKNVMVWDCQSGQCAGVINLGGEVGCMLSEGPWVFVGAPNVVKAWNTQTNMDLSLNGPVGQVYALVVGNDLLFAGTQDGTILAWRFNAVENRFDPAATLKGHTLAVVTLVVGANRLYSGSMDQSIKVWSLETLQCVQTLSEHSSVVMSVLCWDQFLLSCSLDKTIKDRFIQVSGLDIGHWDVSCLLKFIFVIQGRTMSCPVVYLEVDMVRVEAIHSDSQSIKKPDTNQSLIVFNGISWLLQGLLTLCGMHDSEAKPVLLCSCNDNSVRAYDLPSFSERGKIFAKQEVRSIQVGPGGLFFTGDGTGKVRVWKWLAEPTASTATTR</sequence>
<evidence type="ECO:0000256" key="2">
    <source>
        <dbReference type="ARBA" id="ARBA00022771"/>
    </source>
</evidence>
<proteinExistence type="predicted"/>
<evidence type="ECO:0000256" key="4">
    <source>
        <dbReference type="PROSITE-ProRule" id="PRU00221"/>
    </source>
</evidence>
<dbReference type="PROSITE" id="PS50082">
    <property type="entry name" value="WD_REPEATS_2"/>
    <property type="match status" value="2"/>
</dbReference>
<dbReference type="InterPro" id="IPR001680">
    <property type="entry name" value="WD40_rpt"/>
</dbReference>
<evidence type="ECO:0000256" key="5">
    <source>
        <dbReference type="PROSITE-ProRule" id="PRU00723"/>
    </source>
</evidence>
<dbReference type="OrthoDB" id="19711at2759"/>
<feature type="region of interest" description="Disordered" evidence="6">
    <location>
        <begin position="1"/>
        <end position="21"/>
    </location>
</feature>
<dbReference type="InterPro" id="IPR041367">
    <property type="entry name" value="Znf-CCCH_4"/>
</dbReference>
<dbReference type="PANTHER" id="PTHR44489">
    <property type="match status" value="1"/>
</dbReference>
<dbReference type="Gene3D" id="2.130.10.10">
    <property type="entry name" value="YVTN repeat-like/Quinoprotein amine dehydrogenase"/>
    <property type="match status" value="3"/>
</dbReference>
<feature type="repeat" description="WD" evidence="4">
    <location>
        <begin position="145"/>
        <end position="186"/>
    </location>
</feature>
<dbReference type="Proteomes" id="UP000626092">
    <property type="component" value="Unassembled WGS sequence"/>
</dbReference>
<dbReference type="SUPFAM" id="SSF50978">
    <property type="entry name" value="WD40 repeat-like"/>
    <property type="match status" value="1"/>
</dbReference>
<dbReference type="Pfam" id="PF18044">
    <property type="entry name" value="zf-CCCH_4"/>
    <property type="match status" value="1"/>
</dbReference>
<reference evidence="8" key="1">
    <citation type="submission" date="2019-11" db="EMBL/GenBank/DDBJ databases">
        <authorList>
            <person name="Liu Y."/>
            <person name="Hou J."/>
            <person name="Li T.-Q."/>
            <person name="Guan C.-H."/>
            <person name="Wu X."/>
            <person name="Wu H.-Z."/>
            <person name="Ling F."/>
            <person name="Zhang R."/>
            <person name="Shi X.-G."/>
            <person name="Ren J.-P."/>
            <person name="Chen E.-F."/>
            <person name="Sun J.-M."/>
        </authorList>
    </citation>
    <scope>NUCLEOTIDE SEQUENCE</scope>
    <source>
        <strain evidence="8">Adult_tree_wgs_1</strain>
        <tissue evidence="8">Leaves</tissue>
    </source>
</reference>
<feature type="compositionally biased region" description="Polar residues" evidence="6">
    <location>
        <begin position="77"/>
        <end position="87"/>
    </location>
</feature>
<dbReference type="AlphaFoldDB" id="A0A834HHJ4"/>
<dbReference type="PANTHER" id="PTHR44489:SF1">
    <property type="entry name" value="ZINC FINGER CCCH DOMAIN-CONTAINING PROTEIN 63"/>
    <property type="match status" value="1"/>
</dbReference>
<evidence type="ECO:0000256" key="3">
    <source>
        <dbReference type="ARBA" id="ARBA00022833"/>
    </source>
</evidence>
<dbReference type="SUPFAM" id="SSF90229">
    <property type="entry name" value="CCCH zinc finger"/>
    <property type="match status" value="1"/>
</dbReference>
<comment type="caution">
    <text evidence="8">The sequence shown here is derived from an EMBL/GenBank/DDBJ whole genome shotgun (WGS) entry which is preliminary data.</text>
</comment>
<dbReference type="SMART" id="SM00320">
    <property type="entry name" value="WD40"/>
    <property type="match status" value="6"/>
</dbReference>
<dbReference type="PROSITE" id="PS50103">
    <property type="entry name" value="ZF_C3H1"/>
    <property type="match status" value="2"/>
</dbReference>